<dbReference type="InterPro" id="IPR003594">
    <property type="entry name" value="HATPase_dom"/>
</dbReference>
<dbReference type="Pfam" id="PF02518">
    <property type="entry name" value="HATPase_c"/>
    <property type="match status" value="1"/>
</dbReference>
<evidence type="ECO:0000256" key="5">
    <source>
        <dbReference type="ARBA" id="ARBA00022553"/>
    </source>
</evidence>
<accession>A0ABW1TSH5</accession>
<reference evidence="23" key="1">
    <citation type="journal article" date="2019" name="Int. J. Syst. Evol. Microbiol.">
        <title>The Global Catalogue of Microorganisms (GCM) 10K type strain sequencing project: providing services to taxonomists for standard genome sequencing and annotation.</title>
        <authorList>
            <consortium name="The Broad Institute Genomics Platform"/>
            <consortium name="The Broad Institute Genome Sequencing Center for Infectious Disease"/>
            <person name="Wu L."/>
            <person name="Ma J."/>
        </authorList>
    </citation>
    <scope>NUCLEOTIDE SEQUENCE [LARGE SCALE GENOMIC DNA]</scope>
    <source>
        <strain evidence="23">CCUG 39402</strain>
    </source>
</reference>
<evidence type="ECO:0000256" key="7">
    <source>
        <dbReference type="ARBA" id="ARBA00022692"/>
    </source>
</evidence>
<dbReference type="Gene3D" id="3.30.565.10">
    <property type="entry name" value="Histidine kinase-like ATPase, C-terminal domain"/>
    <property type="match status" value="1"/>
</dbReference>
<evidence type="ECO:0000259" key="21">
    <source>
        <dbReference type="PROSITE" id="PS50894"/>
    </source>
</evidence>
<dbReference type="PROSITE" id="PS50885">
    <property type="entry name" value="HAMP"/>
    <property type="match status" value="1"/>
</dbReference>
<feature type="coiled-coil region" evidence="16">
    <location>
        <begin position="416"/>
        <end position="468"/>
    </location>
</feature>
<comment type="catalytic activity">
    <reaction evidence="1">
        <text>ATP + protein L-histidine = ADP + protein N-phospho-L-histidine.</text>
        <dbReference type="EC" id="2.7.13.3"/>
    </reaction>
</comment>
<keyword evidence="7 17" id="KW-0812">Transmembrane</keyword>
<dbReference type="Pfam" id="PF02743">
    <property type="entry name" value="dCache_1"/>
    <property type="match status" value="1"/>
</dbReference>
<evidence type="ECO:0000256" key="11">
    <source>
        <dbReference type="ARBA" id="ARBA00022989"/>
    </source>
</evidence>
<dbReference type="SUPFAM" id="SSF55874">
    <property type="entry name" value="ATPase domain of HSP90 chaperone/DNA topoisomerase II/histidine kinase"/>
    <property type="match status" value="1"/>
</dbReference>
<feature type="modified residue" description="4-aspartylphosphate" evidence="15">
    <location>
        <position position="929"/>
    </location>
</feature>
<sequence length="1138" mass="122672">MLTLPHGYSFSLRRILVVSLLLFALLPAAGVTWLLARSSTQSVGDLANQVMGSVALRVQTETERHLQQAHVIMNGLFPATLNPQQIRQARRWLEQPALFEPMAFALTRQSPGVPFLYMGTVRGNFFGVEQTARGAEVSVREVRDGVGNPRRFFLASQPGDRSQGLPPEPGNYEPRTRAWYEAALRAGGRVFSPIYISAAQKQLVITLAQPIYDDFSGAAGVFAADLRLQQLADFLRTQRISAHGAAYLVDEQGLLVATSAGDTLYREKAGVLERVRPDDSRNPVVRASYAALEAGLRKKSSDAVMAEGFVDRSVSLNRLPMDGDALIAVRRPFGDELGLRWTLVVAAPESDFTAATQRALMGSLGIIAAVLLLGGLVAFYVAQRLSRRLELLGRAAQGLGRGEVPQIDRATHIREVRQLSQVLHDSAEQLESYRAEVQAKTEAIEEANQQLEARVAKRTAELEASREEALQAAKAKAAFLATMSHEIRTPLNGVLGMSTLLAETRLDEEQTDYLQTIRLSSDQLLGVINDILDFSKIESGKLDLESEPLSPRGAVEEACDIAASRAREKGLELIIDVAEAATDGQHAVPAAILGDVTRLRQVLINLINNAIKFTEKGEVAVHVRRLDGEAKPGFATLEFRVTDTGIGIPADRLDALFQAFVQVDTSTTRKYGGTGLGLAICKRLVELMGGQIGVESVPGQGSTFWFTVQAPLAPLSAMLGVVDATLLQGRHVLVVDDHETNIRVLTRQLELWGMRVSSAESGEKALQMMALAYGEGRLPDVVITDMHMPEMDGVSLAQAIKAKDAWSAVPLVLLTSGFMPPGHEAAQLFAARLLKPTRQKQLFDTMARCIATQGAAQAVADAPLAVSVDAPGKSLVLVVDDNAVNLKVACAMLARLGYPSQTALDGQEALEAVARAHAAGQRFGTVLMDVNMPRMNGLQATQEIHALLGPLSPSVIGLTAGAASEDRTRCMDAGMNDYLTKPLYVAALTLALERWMDQPGVGGSTSALDAPGKAAEEAAAESVEPALMDFGRLAQFKEFDDDELSMTREVITLFRTDAVLRLDAIGEAIRTDDAQALSWASHALVGAAGNVGAVAMQSVGIALETHAKTGAVPVNAAQELERLRAYWEKTRTVLDNWL</sequence>
<dbReference type="InterPro" id="IPR029151">
    <property type="entry name" value="Sensor-like_sf"/>
</dbReference>
<evidence type="ECO:0000256" key="4">
    <source>
        <dbReference type="ARBA" id="ARBA00022475"/>
    </source>
</evidence>
<name>A0ABW1TSH5_9BURK</name>
<protein>
    <recommendedName>
        <fullName evidence="3">histidine kinase</fullName>
        <ecNumber evidence="3">2.7.13.3</ecNumber>
    </recommendedName>
</protein>
<keyword evidence="5 15" id="KW-0597">Phosphoprotein</keyword>
<dbReference type="Pfam" id="PF00072">
    <property type="entry name" value="Response_reg"/>
    <property type="match status" value="2"/>
</dbReference>
<evidence type="ECO:0000256" key="3">
    <source>
        <dbReference type="ARBA" id="ARBA00012438"/>
    </source>
</evidence>
<keyword evidence="10" id="KW-0067">ATP-binding</keyword>
<dbReference type="Gene3D" id="1.10.287.130">
    <property type="match status" value="1"/>
</dbReference>
<dbReference type="Gene3D" id="3.40.50.2300">
    <property type="match status" value="2"/>
</dbReference>
<dbReference type="InterPro" id="IPR003661">
    <property type="entry name" value="HisK_dim/P_dom"/>
</dbReference>
<evidence type="ECO:0000313" key="22">
    <source>
        <dbReference type="EMBL" id="MFC6279743.1"/>
    </source>
</evidence>
<evidence type="ECO:0000256" key="15">
    <source>
        <dbReference type="PROSITE-ProRule" id="PRU00169"/>
    </source>
</evidence>
<dbReference type="InterPro" id="IPR008207">
    <property type="entry name" value="Sig_transdc_His_kin_Hpt_dom"/>
</dbReference>
<feature type="modified residue" description="Phosphohistidine" evidence="14">
    <location>
        <position position="1082"/>
    </location>
</feature>
<dbReference type="PRINTS" id="PR00344">
    <property type="entry name" value="BCTRLSENSOR"/>
</dbReference>
<feature type="domain" description="Response regulatory" evidence="19">
    <location>
        <begin position="875"/>
        <end position="996"/>
    </location>
</feature>
<comment type="caution">
    <text evidence="22">The sequence shown here is derived from an EMBL/GenBank/DDBJ whole genome shotgun (WGS) entry which is preliminary data.</text>
</comment>
<dbReference type="PROSITE" id="PS50109">
    <property type="entry name" value="HIS_KIN"/>
    <property type="match status" value="1"/>
</dbReference>
<evidence type="ECO:0000259" key="18">
    <source>
        <dbReference type="PROSITE" id="PS50109"/>
    </source>
</evidence>
<feature type="domain" description="HPt" evidence="21">
    <location>
        <begin position="1043"/>
        <end position="1137"/>
    </location>
</feature>
<dbReference type="Pfam" id="PF01627">
    <property type="entry name" value="Hpt"/>
    <property type="match status" value="1"/>
</dbReference>
<keyword evidence="13 17" id="KW-0472">Membrane</keyword>
<gene>
    <name evidence="22" type="ORF">ACFQND_00625</name>
</gene>
<feature type="transmembrane region" description="Helical" evidence="17">
    <location>
        <begin position="359"/>
        <end position="382"/>
    </location>
</feature>
<dbReference type="Gene3D" id="1.20.120.160">
    <property type="entry name" value="HPT domain"/>
    <property type="match status" value="1"/>
</dbReference>
<dbReference type="SMART" id="SM00387">
    <property type="entry name" value="HATPase_c"/>
    <property type="match status" value="1"/>
</dbReference>
<evidence type="ECO:0000313" key="23">
    <source>
        <dbReference type="Proteomes" id="UP001596270"/>
    </source>
</evidence>
<dbReference type="PROSITE" id="PS50110">
    <property type="entry name" value="RESPONSE_REGULATORY"/>
    <property type="match status" value="2"/>
</dbReference>
<keyword evidence="12" id="KW-0902">Two-component regulatory system</keyword>
<dbReference type="SMART" id="SM00448">
    <property type="entry name" value="REC"/>
    <property type="match status" value="2"/>
</dbReference>
<dbReference type="InterPro" id="IPR003660">
    <property type="entry name" value="HAMP_dom"/>
</dbReference>
<keyword evidence="4" id="KW-1003">Cell membrane</keyword>
<dbReference type="SMART" id="SM00388">
    <property type="entry name" value="HisKA"/>
    <property type="match status" value="1"/>
</dbReference>
<dbReference type="SUPFAM" id="SSF103190">
    <property type="entry name" value="Sensory domain-like"/>
    <property type="match status" value="1"/>
</dbReference>
<feature type="domain" description="Response regulatory" evidence="19">
    <location>
        <begin position="731"/>
        <end position="850"/>
    </location>
</feature>
<keyword evidence="23" id="KW-1185">Reference proteome</keyword>
<evidence type="ECO:0000256" key="10">
    <source>
        <dbReference type="ARBA" id="ARBA00022840"/>
    </source>
</evidence>
<dbReference type="EMBL" id="JBHSRS010000001">
    <property type="protein sequence ID" value="MFC6279743.1"/>
    <property type="molecule type" value="Genomic_DNA"/>
</dbReference>
<dbReference type="InterPro" id="IPR011006">
    <property type="entry name" value="CheY-like_superfamily"/>
</dbReference>
<evidence type="ECO:0000256" key="14">
    <source>
        <dbReference type="PROSITE-ProRule" id="PRU00110"/>
    </source>
</evidence>
<dbReference type="PANTHER" id="PTHR45339:SF1">
    <property type="entry name" value="HYBRID SIGNAL TRANSDUCTION HISTIDINE KINASE J"/>
    <property type="match status" value="1"/>
</dbReference>
<dbReference type="SUPFAM" id="SSF47384">
    <property type="entry name" value="Homodimeric domain of signal transducing histidine kinase"/>
    <property type="match status" value="1"/>
</dbReference>
<keyword evidence="11 17" id="KW-1133">Transmembrane helix</keyword>
<dbReference type="InterPro" id="IPR001789">
    <property type="entry name" value="Sig_transdc_resp-reg_receiver"/>
</dbReference>
<organism evidence="22 23">
    <name type="scientific">Polaromonas aquatica</name>
    <dbReference type="NCBI Taxonomy" id="332657"/>
    <lineage>
        <taxon>Bacteria</taxon>
        <taxon>Pseudomonadati</taxon>
        <taxon>Pseudomonadota</taxon>
        <taxon>Betaproteobacteria</taxon>
        <taxon>Burkholderiales</taxon>
        <taxon>Comamonadaceae</taxon>
        <taxon>Polaromonas</taxon>
    </lineage>
</organism>
<dbReference type="SUPFAM" id="SSF52172">
    <property type="entry name" value="CheY-like"/>
    <property type="match status" value="2"/>
</dbReference>
<dbReference type="InterPro" id="IPR036641">
    <property type="entry name" value="HPT_dom_sf"/>
</dbReference>
<dbReference type="PROSITE" id="PS50894">
    <property type="entry name" value="HPT"/>
    <property type="match status" value="1"/>
</dbReference>
<keyword evidence="16" id="KW-0175">Coiled coil</keyword>
<keyword evidence="6" id="KW-0808">Transferase</keyword>
<evidence type="ECO:0000259" key="19">
    <source>
        <dbReference type="PROSITE" id="PS50110"/>
    </source>
</evidence>
<dbReference type="Gene3D" id="6.10.340.10">
    <property type="match status" value="1"/>
</dbReference>
<evidence type="ECO:0000259" key="20">
    <source>
        <dbReference type="PROSITE" id="PS50885"/>
    </source>
</evidence>
<comment type="subcellular location">
    <subcellularLocation>
        <location evidence="2">Cell membrane</location>
        <topology evidence="2">Multi-pass membrane protein</topology>
    </subcellularLocation>
</comment>
<dbReference type="EC" id="2.7.13.3" evidence="3"/>
<keyword evidence="9" id="KW-0418">Kinase</keyword>
<evidence type="ECO:0000256" key="17">
    <source>
        <dbReference type="SAM" id="Phobius"/>
    </source>
</evidence>
<dbReference type="CDD" id="cd12913">
    <property type="entry name" value="PDC1_MCP_like"/>
    <property type="match status" value="1"/>
</dbReference>
<dbReference type="InterPro" id="IPR036890">
    <property type="entry name" value="HATPase_C_sf"/>
</dbReference>
<dbReference type="InterPro" id="IPR036097">
    <property type="entry name" value="HisK_dim/P_sf"/>
</dbReference>
<dbReference type="RefSeq" id="WP_371434663.1">
    <property type="nucleotide sequence ID" value="NZ_JBHSRS010000001.1"/>
</dbReference>
<evidence type="ECO:0000256" key="12">
    <source>
        <dbReference type="ARBA" id="ARBA00023012"/>
    </source>
</evidence>
<evidence type="ECO:0000256" key="8">
    <source>
        <dbReference type="ARBA" id="ARBA00022741"/>
    </source>
</evidence>
<dbReference type="Gene3D" id="3.30.450.20">
    <property type="entry name" value="PAS domain"/>
    <property type="match status" value="2"/>
</dbReference>
<dbReference type="CDD" id="cd17546">
    <property type="entry name" value="REC_hyHK_CKI1_RcsC-like"/>
    <property type="match status" value="2"/>
</dbReference>
<evidence type="ECO:0000256" key="6">
    <source>
        <dbReference type="ARBA" id="ARBA00022679"/>
    </source>
</evidence>
<dbReference type="Pfam" id="PF00512">
    <property type="entry name" value="HisKA"/>
    <property type="match status" value="1"/>
</dbReference>
<dbReference type="CDD" id="cd16922">
    <property type="entry name" value="HATPase_EvgS-ArcB-TorS-like"/>
    <property type="match status" value="1"/>
</dbReference>
<dbReference type="InterPro" id="IPR033479">
    <property type="entry name" value="dCache_1"/>
</dbReference>
<dbReference type="Proteomes" id="UP001596270">
    <property type="component" value="Unassembled WGS sequence"/>
</dbReference>
<evidence type="ECO:0000256" key="1">
    <source>
        <dbReference type="ARBA" id="ARBA00000085"/>
    </source>
</evidence>
<feature type="domain" description="Histidine kinase" evidence="18">
    <location>
        <begin position="482"/>
        <end position="712"/>
    </location>
</feature>
<feature type="domain" description="HAMP" evidence="20">
    <location>
        <begin position="383"/>
        <end position="435"/>
    </location>
</feature>
<dbReference type="InterPro" id="IPR004358">
    <property type="entry name" value="Sig_transdc_His_kin-like_C"/>
</dbReference>
<keyword evidence="8" id="KW-0547">Nucleotide-binding</keyword>
<evidence type="ECO:0000256" key="2">
    <source>
        <dbReference type="ARBA" id="ARBA00004651"/>
    </source>
</evidence>
<dbReference type="InterPro" id="IPR005467">
    <property type="entry name" value="His_kinase_dom"/>
</dbReference>
<dbReference type="SUPFAM" id="SSF47226">
    <property type="entry name" value="Histidine-containing phosphotransfer domain, HPT domain"/>
    <property type="match status" value="1"/>
</dbReference>
<dbReference type="PANTHER" id="PTHR45339">
    <property type="entry name" value="HYBRID SIGNAL TRANSDUCTION HISTIDINE KINASE J"/>
    <property type="match status" value="1"/>
</dbReference>
<evidence type="ECO:0000256" key="13">
    <source>
        <dbReference type="ARBA" id="ARBA00023136"/>
    </source>
</evidence>
<proteinExistence type="predicted"/>
<evidence type="ECO:0000256" key="9">
    <source>
        <dbReference type="ARBA" id="ARBA00022777"/>
    </source>
</evidence>
<dbReference type="CDD" id="cd00082">
    <property type="entry name" value="HisKA"/>
    <property type="match status" value="1"/>
</dbReference>
<feature type="modified residue" description="4-aspartylphosphate" evidence="15">
    <location>
        <position position="785"/>
    </location>
</feature>
<evidence type="ECO:0000256" key="16">
    <source>
        <dbReference type="SAM" id="Coils"/>
    </source>
</evidence>